<accession>A0A387BTA2</accession>
<dbReference type="KEGG" id="lact:D7I46_11940"/>
<dbReference type="EMBL" id="CP032627">
    <property type="protein sequence ID" value="AYG01701.1"/>
    <property type="molecule type" value="Genomic_DNA"/>
</dbReference>
<dbReference type="InterPro" id="IPR021146">
    <property type="entry name" value="Phage_gp6-like_head-tail"/>
</dbReference>
<keyword evidence="2" id="KW-1185">Reference proteome</keyword>
<protein>
    <submittedName>
        <fullName evidence="1">Uncharacterized protein</fullName>
    </submittedName>
</protein>
<dbReference type="Pfam" id="PF05135">
    <property type="entry name" value="Phage_connect_1"/>
    <property type="match status" value="1"/>
</dbReference>
<evidence type="ECO:0000313" key="1">
    <source>
        <dbReference type="EMBL" id="AYG01701.1"/>
    </source>
</evidence>
<reference evidence="1 2" key="1">
    <citation type="submission" date="2018-09" db="EMBL/GenBank/DDBJ databases">
        <title>Genome sequencing of strain 1JSPR-7.</title>
        <authorList>
            <person name="Heo J."/>
            <person name="Kim S.-J."/>
            <person name="Kwon S.-W."/>
        </authorList>
    </citation>
    <scope>NUCLEOTIDE SEQUENCE [LARGE SCALE GENOMIC DNA]</scope>
    <source>
        <strain evidence="1 2">1JSPR-7</strain>
    </source>
</reference>
<sequence>MTTPNINEIKEISYDTLKKSLCALTGVSKDKDDLLHEAYNITSDWISGRIRGREVDENSFLAVARRVIKEYTIYRFNRISEEGLTSREQDGETVTWDTKYLNQFEDDLESVIVSAGDGWSVTVLSQRENTVWNEGHTSTPLFYNGATWVWSENHANLRGGR</sequence>
<dbReference type="OrthoDB" id="1701341at2"/>
<dbReference type="AlphaFoldDB" id="A0A387BTA2"/>
<dbReference type="Proteomes" id="UP000269374">
    <property type="component" value="Chromosome"/>
</dbReference>
<evidence type="ECO:0000313" key="2">
    <source>
        <dbReference type="Proteomes" id="UP000269374"/>
    </source>
</evidence>
<dbReference type="RefSeq" id="WP_120773070.1">
    <property type="nucleotide sequence ID" value="NZ_CP032627.1"/>
</dbReference>
<name>A0A387BTA2_9LACT</name>
<proteinExistence type="predicted"/>
<gene>
    <name evidence="1" type="ORF">D7I46_11940</name>
</gene>
<organism evidence="1 2">
    <name type="scientific">Lactococcus allomyrinae</name>
    <dbReference type="NCBI Taxonomy" id="2419773"/>
    <lineage>
        <taxon>Bacteria</taxon>
        <taxon>Bacillati</taxon>
        <taxon>Bacillota</taxon>
        <taxon>Bacilli</taxon>
        <taxon>Lactobacillales</taxon>
        <taxon>Streptococcaceae</taxon>
        <taxon>Lactococcus</taxon>
    </lineage>
</organism>